<sequence>MKGKDGKKSAVSDITTCRHCFVDVSYKSGNTINMATHMKRHHLNEFDSSECLRDSTRAAMKIKTENKAEPSPALASCRLRLQDAFNNKFPTSSLRATAITKAIGQFIVLYETLQYCANPRVS</sequence>
<protein>
    <recommendedName>
        <fullName evidence="3">BED-type domain-containing protein</fullName>
    </recommendedName>
</protein>
<evidence type="ECO:0008006" key="3">
    <source>
        <dbReference type="Google" id="ProtNLM"/>
    </source>
</evidence>
<keyword evidence="2" id="KW-1185">Reference proteome</keyword>
<dbReference type="AlphaFoldDB" id="A0A9D4I9N8"/>
<proteinExistence type="predicted"/>
<dbReference type="EMBL" id="JAIWYP010000010">
    <property type="protein sequence ID" value="KAH3752153.1"/>
    <property type="molecule type" value="Genomic_DNA"/>
</dbReference>
<dbReference type="Proteomes" id="UP000828390">
    <property type="component" value="Unassembled WGS sequence"/>
</dbReference>
<dbReference type="SUPFAM" id="SSF57667">
    <property type="entry name" value="beta-beta-alpha zinc fingers"/>
    <property type="match status" value="1"/>
</dbReference>
<organism evidence="1 2">
    <name type="scientific">Dreissena polymorpha</name>
    <name type="common">Zebra mussel</name>
    <name type="synonym">Mytilus polymorpha</name>
    <dbReference type="NCBI Taxonomy" id="45954"/>
    <lineage>
        <taxon>Eukaryota</taxon>
        <taxon>Metazoa</taxon>
        <taxon>Spiralia</taxon>
        <taxon>Lophotrochozoa</taxon>
        <taxon>Mollusca</taxon>
        <taxon>Bivalvia</taxon>
        <taxon>Autobranchia</taxon>
        <taxon>Heteroconchia</taxon>
        <taxon>Euheterodonta</taxon>
        <taxon>Imparidentia</taxon>
        <taxon>Neoheterodontei</taxon>
        <taxon>Myida</taxon>
        <taxon>Dreissenoidea</taxon>
        <taxon>Dreissenidae</taxon>
        <taxon>Dreissena</taxon>
    </lineage>
</organism>
<evidence type="ECO:0000313" key="1">
    <source>
        <dbReference type="EMBL" id="KAH3752153.1"/>
    </source>
</evidence>
<name>A0A9D4I9N8_DREPO</name>
<evidence type="ECO:0000313" key="2">
    <source>
        <dbReference type="Proteomes" id="UP000828390"/>
    </source>
</evidence>
<comment type="caution">
    <text evidence="1">The sequence shown here is derived from an EMBL/GenBank/DDBJ whole genome shotgun (WGS) entry which is preliminary data.</text>
</comment>
<reference evidence="1" key="1">
    <citation type="journal article" date="2019" name="bioRxiv">
        <title>The Genome of the Zebra Mussel, Dreissena polymorpha: A Resource for Invasive Species Research.</title>
        <authorList>
            <person name="McCartney M.A."/>
            <person name="Auch B."/>
            <person name="Kono T."/>
            <person name="Mallez S."/>
            <person name="Zhang Y."/>
            <person name="Obille A."/>
            <person name="Becker A."/>
            <person name="Abrahante J.E."/>
            <person name="Garbe J."/>
            <person name="Badalamenti J.P."/>
            <person name="Herman A."/>
            <person name="Mangelson H."/>
            <person name="Liachko I."/>
            <person name="Sullivan S."/>
            <person name="Sone E.D."/>
            <person name="Koren S."/>
            <person name="Silverstein K.A.T."/>
            <person name="Beckman K.B."/>
            <person name="Gohl D.M."/>
        </authorList>
    </citation>
    <scope>NUCLEOTIDE SEQUENCE</scope>
    <source>
        <strain evidence="1">Duluth1</strain>
        <tissue evidence="1">Whole animal</tissue>
    </source>
</reference>
<accession>A0A9D4I9N8</accession>
<gene>
    <name evidence="1" type="ORF">DPMN_186765</name>
</gene>
<reference evidence="1" key="2">
    <citation type="submission" date="2020-11" db="EMBL/GenBank/DDBJ databases">
        <authorList>
            <person name="McCartney M.A."/>
            <person name="Auch B."/>
            <person name="Kono T."/>
            <person name="Mallez S."/>
            <person name="Becker A."/>
            <person name="Gohl D.M."/>
            <person name="Silverstein K.A.T."/>
            <person name="Koren S."/>
            <person name="Bechman K.B."/>
            <person name="Herman A."/>
            <person name="Abrahante J.E."/>
            <person name="Garbe J."/>
        </authorList>
    </citation>
    <scope>NUCLEOTIDE SEQUENCE</scope>
    <source>
        <strain evidence="1">Duluth1</strain>
        <tissue evidence="1">Whole animal</tissue>
    </source>
</reference>
<dbReference type="InterPro" id="IPR036236">
    <property type="entry name" value="Znf_C2H2_sf"/>
</dbReference>